<dbReference type="SUPFAM" id="SSF52058">
    <property type="entry name" value="L domain-like"/>
    <property type="match status" value="1"/>
</dbReference>
<dbReference type="Proteomes" id="UP000005326">
    <property type="component" value="Unassembled WGS sequence"/>
</dbReference>
<dbReference type="Pfam" id="PF13306">
    <property type="entry name" value="LRR_5"/>
    <property type="match status" value="2"/>
</dbReference>
<reference evidence="1" key="1">
    <citation type="submission" date="2007-10" db="EMBL/GenBank/DDBJ databases">
        <authorList>
            <person name="Fulton L."/>
            <person name="Clifton S."/>
            <person name="Fulton B."/>
            <person name="Xu J."/>
            <person name="Minx P."/>
            <person name="Pepin K.H."/>
            <person name="Johnson M."/>
            <person name="Thiruvilangam P."/>
            <person name="Bhonagiri V."/>
            <person name="Nash W.E."/>
            <person name="Mardis E.R."/>
            <person name="Wilson R.K."/>
        </authorList>
    </citation>
    <scope>NUCLEOTIDE SEQUENCE [LARGE SCALE GENOMIC DNA]</scope>
    <source>
        <strain evidence="1">DSM 15702</strain>
    </source>
</reference>
<dbReference type="EMBL" id="ABCA03000055">
    <property type="protein sequence ID" value="EDR99587.1"/>
    <property type="molecule type" value="Genomic_DNA"/>
</dbReference>
<accession>B0MS19</accession>
<organism evidence="1 2">
    <name type="scientific">[Eubacterium] siraeum DSM 15702</name>
    <dbReference type="NCBI Taxonomy" id="428128"/>
    <lineage>
        <taxon>Bacteria</taxon>
        <taxon>Bacillati</taxon>
        <taxon>Bacillota</taxon>
        <taxon>Clostridia</taxon>
        <taxon>Eubacteriales</taxon>
        <taxon>Oscillospiraceae</taxon>
        <taxon>Oscillospiraceae incertae sedis</taxon>
    </lineage>
</organism>
<comment type="caution">
    <text evidence="1">The sequence shown here is derived from an EMBL/GenBank/DDBJ whole genome shotgun (WGS) entry which is preliminary data.</text>
</comment>
<reference evidence="1" key="2">
    <citation type="submission" date="2014-06" db="EMBL/GenBank/DDBJ databases">
        <title>Draft genome sequence of Eubacterium siraeum (DSM 15702).</title>
        <authorList>
            <person name="Sudarsanam P."/>
            <person name="Ley R."/>
            <person name="Guruge J."/>
            <person name="Turnbaugh P.J."/>
            <person name="Mahowald M."/>
            <person name="Liep D."/>
            <person name="Gordon J."/>
        </authorList>
    </citation>
    <scope>NUCLEOTIDE SEQUENCE</scope>
    <source>
        <strain evidence="1">DSM 15702</strain>
    </source>
</reference>
<evidence type="ECO:0000313" key="1">
    <source>
        <dbReference type="EMBL" id="EDR99587.1"/>
    </source>
</evidence>
<dbReference type="Gene3D" id="3.40.50.12480">
    <property type="match status" value="1"/>
</dbReference>
<name>B0MS19_9FIRM</name>
<dbReference type="PANTHER" id="PTHR45661">
    <property type="entry name" value="SURFACE ANTIGEN"/>
    <property type="match status" value="1"/>
</dbReference>
<protein>
    <recommendedName>
        <fullName evidence="3">Leucine-rich repeat domain-containing protein</fullName>
    </recommendedName>
</protein>
<dbReference type="InterPro" id="IPR053139">
    <property type="entry name" value="Surface_bspA-like"/>
</dbReference>
<dbReference type="InterPro" id="IPR026906">
    <property type="entry name" value="LRR_5"/>
</dbReference>
<evidence type="ECO:0008006" key="3">
    <source>
        <dbReference type="Google" id="ProtNLM"/>
    </source>
</evidence>
<keyword evidence="2" id="KW-1185">Reference proteome</keyword>
<gene>
    <name evidence="1" type="ORF">EUBSIR_02655</name>
</gene>
<sequence>MGFKITNDGVLEKYIEEKGVSEVVIPDCVKEIGKLAFSGCSSLKSIIIPDSVTSIGEGAFSFCETLTNITIPNSVTSISKDAFEWCKSFTSITIPDSVISIGIDAFYNCNSLTDITIPDSVISIGSGAFFGCTNLRRVIIPSSVTSINDETFFLCSNLTSVTIPDSVTSIGDLAFKYCGSLTAIIIPDSVTSIGMDTFEGCRSLNSITIPDSVTSINPYIFYECYELKSITIPDSVTSIGKSAFEGCNSLTSITIPDSVTSIGESAFNGCSSLTSIRIPDSVTSIGKSAFNGCSSLTSIRIPDSVTSIGKSAFNGCSSLTNIRIPDSVTDIGKGAFEGCDSATFNYIKTSDKAENQINVNGLKEKVMNAEIISNDTQIKNALDFMLFSYFKATFDVGCLFEGAVRAAYNDATMRNALVLKNSDKKNGTDYQKAYDKCEKERKAIHFIVKKQIIKITMEAIDDLSKYTGNFTEWHENICNRLVNGDDGFNKFYDKLSENCDNKFFEFDNKPTQYFTIGNAQKLINMTLKNLYIITTVSSLYNRNEKAQEWYNKFSWIYNKKEGFDIPIDSYLLKNYTDKDCAWSKISEYNRYLELQKEIKGNLKTIDDECPEWIKIAYNEKKKEIEKDKEAYLALLNISEDENNNIVLNK</sequence>
<dbReference type="AlphaFoldDB" id="B0MS19"/>
<dbReference type="Gene3D" id="3.80.10.10">
    <property type="entry name" value="Ribonuclease Inhibitor"/>
    <property type="match status" value="3"/>
</dbReference>
<dbReference type="PANTHER" id="PTHR45661:SF3">
    <property type="entry name" value="IG-LIKE DOMAIN-CONTAINING PROTEIN"/>
    <property type="match status" value="1"/>
</dbReference>
<proteinExistence type="predicted"/>
<dbReference type="InterPro" id="IPR032675">
    <property type="entry name" value="LRR_dom_sf"/>
</dbReference>
<evidence type="ECO:0000313" key="2">
    <source>
        <dbReference type="Proteomes" id="UP000005326"/>
    </source>
</evidence>